<keyword evidence="3 10" id="KW-0812">Transmembrane</keyword>
<name>E3MUI6_CAERE</name>
<feature type="domain" description="G-protein coupled receptors family 1 profile" evidence="11">
    <location>
        <begin position="38"/>
        <end position="323"/>
    </location>
</feature>
<dbReference type="Pfam" id="PF10328">
    <property type="entry name" value="7TM_GPCR_Srx"/>
    <property type="match status" value="1"/>
</dbReference>
<accession>E3MUI6</accession>
<dbReference type="GO" id="GO:0004930">
    <property type="term" value="F:G protein-coupled receptor activity"/>
    <property type="evidence" value="ECO:0007669"/>
    <property type="project" value="UniProtKB-KW"/>
</dbReference>
<dbReference type="PANTHER" id="PTHR24246">
    <property type="entry name" value="OLFACTORY RECEPTOR AND ADENOSINE RECEPTOR"/>
    <property type="match status" value="1"/>
</dbReference>
<keyword evidence="5" id="KW-0297">G-protein coupled receptor</keyword>
<dbReference type="InterPro" id="IPR019430">
    <property type="entry name" value="7TM_GPCR_serpentine_rcpt_Srx"/>
</dbReference>
<keyword evidence="2" id="KW-1003">Cell membrane</keyword>
<feature type="transmembrane region" description="Helical" evidence="10">
    <location>
        <begin position="20"/>
        <end position="47"/>
    </location>
</feature>
<feature type="transmembrane region" description="Helical" evidence="10">
    <location>
        <begin position="122"/>
        <end position="144"/>
    </location>
</feature>
<dbReference type="eggNOG" id="ENOG502RETG">
    <property type="taxonomic scope" value="Eukaryota"/>
</dbReference>
<dbReference type="OMA" id="YPSILCT"/>
<organism evidence="13">
    <name type="scientific">Caenorhabditis remanei</name>
    <name type="common">Caenorhabditis vulgaris</name>
    <dbReference type="NCBI Taxonomy" id="31234"/>
    <lineage>
        <taxon>Eukaryota</taxon>
        <taxon>Metazoa</taxon>
        <taxon>Ecdysozoa</taxon>
        <taxon>Nematoda</taxon>
        <taxon>Chromadorea</taxon>
        <taxon>Rhabditida</taxon>
        <taxon>Rhabditina</taxon>
        <taxon>Rhabditomorpha</taxon>
        <taxon>Rhabditoidea</taxon>
        <taxon>Rhabditidae</taxon>
        <taxon>Peloderinae</taxon>
        <taxon>Caenorhabditis</taxon>
    </lineage>
</organism>
<feature type="transmembrane region" description="Helical" evidence="10">
    <location>
        <begin position="213"/>
        <end position="238"/>
    </location>
</feature>
<dbReference type="PANTHER" id="PTHR24246:SF49">
    <property type="entry name" value="G-PROTEIN COUPLED RECEPTOR K01A12.3-RELATED"/>
    <property type="match status" value="1"/>
</dbReference>
<dbReference type="InterPro" id="IPR017452">
    <property type="entry name" value="GPCR_Rhodpsn_7TM"/>
</dbReference>
<evidence type="ECO:0000256" key="10">
    <source>
        <dbReference type="SAM" id="Phobius"/>
    </source>
</evidence>
<evidence type="ECO:0000256" key="6">
    <source>
        <dbReference type="ARBA" id="ARBA00023136"/>
    </source>
</evidence>
<keyword evidence="7" id="KW-0675">Receptor</keyword>
<sequence>MEPATRHRADMISFFTFDSYISIVGVAYTAVGLLGVFCNVTTVIMILTNRVFRLSAYTIMANVALADSIVMLIAGVACGMDVMWPNPNDLTSFIPSLEEPLNKVSTLRNDTKTAAESEGGNIHAVLSFSFVAAWTAGVISYAMLGMNRCIAICYYGTKARSLNQVSVAILCSASTWVIGIAAALVGTLSQPMIGIQRTMWSISFLEPKPHTTLFFTLLCAANLIGLCAQWVCSTLVLLKIRQVKKKISKNKLNQNSANRFRKQVTYLIRARLTFQFFYPSILCTISTFLFFIKPYAFEYLSGWQLVILHLLWLCNHTCNPFIYAYFNDRMRMTYKEILTCAAIRYQIRKRRSSHPFRMHGRHNVSKRSNAAGMKSTRISARSGRTNRDGNFVRNSLQMQSRDFEQLCEFIMRVNPLYDSSEGWRESSDDEPFQPEFTKELESAHNQGGGSSRFDSEREAKSIVLDLGRQTVEHWVKFAKKASI</sequence>
<proteinExistence type="predicted"/>
<evidence type="ECO:0000256" key="1">
    <source>
        <dbReference type="ARBA" id="ARBA00004651"/>
    </source>
</evidence>
<evidence type="ECO:0000256" key="9">
    <source>
        <dbReference type="ARBA" id="ARBA00023224"/>
    </source>
</evidence>
<feature type="transmembrane region" description="Helical" evidence="10">
    <location>
        <begin position="165"/>
        <end position="193"/>
    </location>
</feature>
<dbReference type="Gene3D" id="1.20.1070.10">
    <property type="entry name" value="Rhodopsin 7-helix transmembrane proteins"/>
    <property type="match status" value="1"/>
</dbReference>
<protein>
    <recommendedName>
        <fullName evidence="11">G-protein coupled receptors family 1 profile domain-containing protein</fullName>
    </recommendedName>
</protein>
<dbReference type="SUPFAM" id="SSF81321">
    <property type="entry name" value="Family A G protein-coupled receptor-like"/>
    <property type="match status" value="1"/>
</dbReference>
<dbReference type="PRINTS" id="PR00237">
    <property type="entry name" value="GPCRRHODOPSN"/>
</dbReference>
<evidence type="ECO:0000256" key="3">
    <source>
        <dbReference type="ARBA" id="ARBA00022692"/>
    </source>
</evidence>
<dbReference type="CDD" id="cd00637">
    <property type="entry name" value="7tm_classA_rhodopsin-like"/>
    <property type="match status" value="1"/>
</dbReference>
<keyword evidence="8" id="KW-0325">Glycoprotein</keyword>
<dbReference type="Proteomes" id="UP000008281">
    <property type="component" value="Unassembled WGS sequence"/>
</dbReference>
<feature type="transmembrane region" description="Helical" evidence="10">
    <location>
        <begin position="276"/>
        <end position="297"/>
    </location>
</feature>
<evidence type="ECO:0000256" key="5">
    <source>
        <dbReference type="ARBA" id="ARBA00023040"/>
    </source>
</evidence>
<comment type="subcellular location">
    <subcellularLocation>
        <location evidence="1">Cell membrane</location>
        <topology evidence="1">Multi-pass membrane protein</topology>
    </subcellularLocation>
</comment>
<dbReference type="GO" id="GO:0005886">
    <property type="term" value="C:plasma membrane"/>
    <property type="evidence" value="ECO:0007669"/>
    <property type="project" value="UniProtKB-SubCell"/>
</dbReference>
<keyword evidence="4 10" id="KW-1133">Transmembrane helix</keyword>
<dbReference type="EMBL" id="DS268479">
    <property type="protein sequence ID" value="EFP09757.1"/>
    <property type="molecule type" value="Genomic_DNA"/>
</dbReference>
<feature type="transmembrane region" description="Helical" evidence="10">
    <location>
        <begin position="303"/>
        <end position="326"/>
    </location>
</feature>
<dbReference type="HOGENOM" id="CLU_540032_0_0_1"/>
<dbReference type="FunCoup" id="E3MUI6">
    <property type="interactions" value="249"/>
</dbReference>
<evidence type="ECO:0000313" key="13">
    <source>
        <dbReference type="Proteomes" id="UP000008281"/>
    </source>
</evidence>
<feature type="transmembrane region" description="Helical" evidence="10">
    <location>
        <begin position="59"/>
        <end position="84"/>
    </location>
</feature>
<dbReference type="PROSITE" id="PS50262">
    <property type="entry name" value="G_PROTEIN_RECEP_F1_2"/>
    <property type="match status" value="1"/>
</dbReference>
<dbReference type="AlphaFoldDB" id="E3MUI6"/>
<keyword evidence="9" id="KW-0807">Transducer</keyword>
<evidence type="ECO:0000313" key="12">
    <source>
        <dbReference type="EMBL" id="EFP09757.1"/>
    </source>
</evidence>
<evidence type="ECO:0000256" key="4">
    <source>
        <dbReference type="ARBA" id="ARBA00022989"/>
    </source>
</evidence>
<dbReference type="InterPro" id="IPR000276">
    <property type="entry name" value="GPCR_Rhodpsn"/>
</dbReference>
<dbReference type="InParanoid" id="E3MUI6"/>
<evidence type="ECO:0000256" key="2">
    <source>
        <dbReference type="ARBA" id="ARBA00022475"/>
    </source>
</evidence>
<evidence type="ECO:0000259" key="11">
    <source>
        <dbReference type="PROSITE" id="PS50262"/>
    </source>
</evidence>
<dbReference type="OrthoDB" id="5873683at2759"/>
<gene>
    <name evidence="12" type="ORF">CRE_21893</name>
</gene>
<keyword evidence="6 10" id="KW-0472">Membrane</keyword>
<evidence type="ECO:0000256" key="7">
    <source>
        <dbReference type="ARBA" id="ARBA00023170"/>
    </source>
</evidence>
<evidence type="ECO:0000256" key="8">
    <source>
        <dbReference type="ARBA" id="ARBA00023180"/>
    </source>
</evidence>
<keyword evidence="13" id="KW-1185">Reference proteome</keyword>
<reference evidence="12" key="1">
    <citation type="submission" date="2007-07" db="EMBL/GenBank/DDBJ databases">
        <title>PCAP assembly of the Caenorhabditis remanei genome.</title>
        <authorList>
            <consortium name="The Caenorhabditis remanei Sequencing Consortium"/>
            <person name="Wilson R.K."/>
        </authorList>
    </citation>
    <scope>NUCLEOTIDE SEQUENCE [LARGE SCALE GENOMIC DNA]</scope>
    <source>
        <strain evidence="12">PB4641</strain>
    </source>
</reference>